<feature type="compositionally biased region" description="Low complexity" evidence="1">
    <location>
        <begin position="40"/>
        <end position="58"/>
    </location>
</feature>
<organism evidence="2 3">
    <name type="scientific">Brachybacterium rhamnosum</name>
    <dbReference type="NCBI Taxonomy" id="173361"/>
    <lineage>
        <taxon>Bacteria</taxon>
        <taxon>Bacillati</taxon>
        <taxon>Actinomycetota</taxon>
        <taxon>Actinomycetes</taxon>
        <taxon>Micrococcales</taxon>
        <taxon>Dermabacteraceae</taxon>
        <taxon>Brachybacterium</taxon>
    </lineage>
</organism>
<protein>
    <recommendedName>
        <fullName evidence="4">DUF222 domain-containing protein</fullName>
    </recommendedName>
</protein>
<evidence type="ECO:0000313" key="3">
    <source>
        <dbReference type="Proteomes" id="UP001597280"/>
    </source>
</evidence>
<proteinExistence type="predicted"/>
<comment type="caution">
    <text evidence="2">The sequence shown here is derived from an EMBL/GenBank/DDBJ whole genome shotgun (WGS) entry which is preliminary data.</text>
</comment>
<dbReference type="EMBL" id="JBHUFL010000001">
    <property type="protein sequence ID" value="MFD1833802.1"/>
    <property type="molecule type" value="Genomic_DNA"/>
</dbReference>
<accession>A0ABW4PSJ2</accession>
<evidence type="ECO:0000256" key="1">
    <source>
        <dbReference type="SAM" id="MobiDB-lite"/>
    </source>
</evidence>
<dbReference type="RefSeq" id="WP_343903419.1">
    <property type="nucleotide sequence ID" value="NZ_BAAAIS010000001.1"/>
</dbReference>
<evidence type="ECO:0008006" key="4">
    <source>
        <dbReference type="Google" id="ProtNLM"/>
    </source>
</evidence>
<gene>
    <name evidence="2" type="ORF">ACFSDA_01820</name>
</gene>
<name>A0ABW4PSJ2_9MICO</name>
<dbReference type="Proteomes" id="UP001597280">
    <property type="component" value="Unassembled WGS sequence"/>
</dbReference>
<reference evidence="3" key="1">
    <citation type="journal article" date="2019" name="Int. J. Syst. Evol. Microbiol.">
        <title>The Global Catalogue of Microorganisms (GCM) 10K type strain sequencing project: providing services to taxonomists for standard genome sequencing and annotation.</title>
        <authorList>
            <consortium name="The Broad Institute Genomics Platform"/>
            <consortium name="The Broad Institute Genome Sequencing Center for Infectious Disease"/>
            <person name="Wu L."/>
            <person name="Ma J."/>
        </authorList>
    </citation>
    <scope>NUCLEOTIDE SEQUENCE [LARGE SCALE GENOMIC DNA]</scope>
    <source>
        <strain evidence="3">JCM 11650</strain>
    </source>
</reference>
<keyword evidence="3" id="KW-1185">Reference proteome</keyword>
<sequence>MSQLQVTLEEAAARAVAGGVPPEDLHPVYRALLDRRGEHAPASPGTAPSGATAGPGSPEELALITAQLTARALLVLAVTDREGTHRLRASLAPQRVTLEQSHGAGTALLEHAELEALPARITALLDRAGIAPSVPRQEVGREAEALRLTDEQVASARESLARGASPAAAFGALGDLPSPLRDALTARGPRLAASLTLHDPRHRALAGPVSWSRLWVRGARGLYRTDASDAPLGPVLPVDDGDVTGSLLAVIEEGVRFAAAATTAPSTGDRR</sequence>
<feature type="region of interest" description="Disordered" evidence="1">
    <location>
        <begin position="38"/>
        <end position="58"/>
    </location>
</feature>
<evidence type="ECO:0000313" key="2">
    <source>
        <dbReference type="EMBL" id="MFD1833802.1"/>
    </source>
</evidence>